<dbReference type="InterPro" id="IPR014322">
    <property type="entry name" value="RNA_pol_sigma-B/F/G"/>
</dbReference>
<dbReference type="KEGG" id="cwo:Cwoe_2068"/>
<dbReference type="RefSeq" id="WP_012933545.1">
    <property type="nucleotide sequence ID" value="NC_013739.1"/>
</dbReference>
<feature type="region of interest" description="Disordered" evidence="5">
    <location>
        <begin position="1"/>
        <end position="27"/>
    </location>
</feature>
<dbReference type="PRINTS" id="PR00046">
    <property type="entry name" value="SIGMA70FCT"/>
</dbReference>
<protein>
    <submittedName>
        <fullName evidence="9">RNA polymerase, sigma 28 subunit, Sig B/F/G subfamily</fullName>
    </submittedName>
</protein>
<keyword evidence="1" id="KW-0805">Transcription regulation</keyword>
<reference evidence="9 10" key="1">
    <citation type="journal article" date="2010" name="Stand. Genomic Sci.">
        <title>Complete genome sequence of Conexibacter woesei type strain (ID131577).</title>
        <authorList>
            <person name="Pukall R."/>
            <person name="Lapidus A."/>
            <person name="Glavina Del Rio T."/>
            <person name="Copeland A."/>
            <person name="Tice H."/>
            <person name="Cheng J.-F."/>
            <person name="Lucas S."/>
            <person name="Chen F."/>
            <person name="Nolan M."/>
            <person name="Bruce D."/>
            <person name="Goodwin L."/>
            <person name="Pitluck S."/>
            <person name="Mavromatis K."/>
            <person name="Ivanova N."/>
            <person name="Ovchinnikova G."/>
            <person name="Pati A."/>
            <person name="Chen A."/>
            <person name="Palaniappan K."/>
            <person name="Land M."/>
            <person name="Hauser L."/>
            <person name="Chang Y.-J."/>
            <person name="Jeffries C.D."/>
            <person name="Chain P."/>
            <person name="Meincke L."/>
            <person name="Sims D."/>
            <person name="Brettin T."/>
            <person name="Detter J.C."/>
            <person name="Rohde M."/>
            <person name="Goeker M."/>
            <person name="Bristow J."/>
            <person name="Eisen J.A."/>
            <person name="Markowitz V."/>
            <person name="Kyrpides N.C."/>
            <person name="Klenk H.-P."/>
            <person name="Hugenholtz P."/>
        </authorList>
    </citation>
    <scope>NUCLEOTIDE SEQUENCE [LARGE SCALE GENOMIC DNA]</scope>
    <source>
        <strain evidence="10">DSM 14684 / CIP 108061 / JCM 11494 / NBRC 100937 / ID131577</strain>
    </source>
</reference>
<dbReference type="Gene3D" id="1.10.10.10">
    <property type="entry name" value="Winged helix-like DNA-binding domain superfamily/Winged helix DNA-binding domain"/>
    <property type="match status" value="2"/>
</dbReference>
<proteinExistence type="predicted"/>
<dbReference type="PANTHER" id="PTHR30385">
    <property type="entry name" value="SIGMA FACTOR F FLAGELLAR"/>
    <property type="match status" value="1"/>
</dbReference>
<evidence type="ECO:0000313" key="10">
    <source>
        <dbReference type="Proteomes" id="UP000008229"/>
    </source>
</evidence>
<accession>D3F4C2</accession>
<gene>
    <name evidence="9" type="ordered locus">Cwoe_2068</name>
</gene>
<feature type="domain" description="RNA polymerase sigma-70 region 3" evidence="6">
    <location>
        <begin position="127"/>
        <end position="186"/>
    </location>
</feature>
<dbReference type="CDD" id="cd06171">
    <property type="entry name" value="Sigma70_r4"/>
    <property type="match status" value="1"/>
</dbReference>
<name>D3F4C2_CONWI</name>
<dbReference type="eggNOG" id="COG1191">
    <property type="taxonomic scope" value="Bacteria"/>
</dbReference>
<evidence type="ECO:0000256" key="1">
    <source>
        <dbReference type="ARBA" id="ARBA00023015"/>
    </source>
</evidence>
<keyword evidence="10" id="KW-1185">Reference proteome</keyword>
<dbReference type="GO" id="GO:0003677">
    <property type="term" value="F:DNA binding"/>
    <property type="evidence" value="ECO:0007669"/>
    <property type="project" value="UniProtKB-KW"/>
</dbReference>
<dbReference type="HOGENOM" id="CLU_014793_8_5_11"/>
<feature type="domain" description="RNA polymerase sigma-70 region 4" evidence="8">
    <location>
        <begin position="213"/>
        <end position="259"/>
    </location>
</feature>
<dbReference type="InterPro" id="IPR013325">
    <property type="entry name" value="RNA_pol_sigma_r2"/>
</dbReference>
<feature type="domain" description="RNA polymerase sigma-70 region 2" evidence="7">
    <location>
        <begin position="46"/>
        <end position="114"/>
    </location>
</feature>
<dbReference type="InterPro" id="IPR007624">
    <property type="entry name" value="RNA_pol_sigma70_r3"/>
</dbReference>
<dbReference type="InterPro" id="IPR013324">
    <property type="entry name" value="RNA_pol_sigma_r3/r4-like"/>
</dbReference>
<dbReference type="SUPFAM" id="SSF88659">
    <property type="entry name" value="Sigma3 and sigma4 domains of RNA polymerase sigma factors"/>
    <property type="match status" value="2"/>
</dbReference>
<dbReference type="PANTHER" id="PTHR30385:SF4">
    <property type="entry name" value="RNA POLYMERASE SIGMA-E FACTOR"/>
    <property type="match status" value="1"/>
</dbReference>
<dbReference type="InterPro" id="IPR007627">
    <property type="entry name" value="RNA_pol_sigma70_r2"/>
</dbReference>
<keyword evidence="3" id="KW-0238">DNA-binding</keyword>
<dbReference type="NCBIfam" id="TIGR02937">
    <property type="entry name" value="sigma70-ECF"/>
    <property type="match status" value="1"/>
</dbReference>
<dbReference type="OrthoDB" id="9804285at2"/>
<dbReference type="EMBL" id="CP001854">
    <property type="protein sequence ID" value="ADB50494.1"/>
    <property type="molecule type" value="Genomic_DNA"/>
</dbReference>
<dbReference type="InterPro" id="IPR000943">
    <property type="entry name" value="RNA_pol_sigma70"/>
</dbReference>
<evidence type="ECO:0000259" key="7">
    <source>
        <dbReference type="Pfam" id="PF04542"/>
    </source>
</evidence>
<evidence type="ECO:0000256" key="5">
    <source>
        <dbReference type="SAM" id="MobiDB-lite"/>
    </source>
</evidence>
<reference evidence="10" key="2">
    <citation type="submission" date="2010-01" db="EMBL/GenBank/DDBJ databases">
        <title>The complete genome of Conexibacter woesei DSM 14684.</title>
        <authorList>
            <consortium name="US DOE Joint Genome Institute (JGI-PGF)"/>
            <person name="Lucas S."/>
            <person name="Copeland A."/>
            <person name="Lapidus A."/>
            <person name="Glavina del Rio T."/>
            <person name="Dalin E."/>
            <person name="Tice H."/>
            <person name="Bruce D."/>
            <person name="Goodwin L."/>
            <person name="Pitluck S."/>
            <person name="Kyrpides N."/>
            <person name="Mavromatis K."/>
            <person name="Ivanova N."/>
            <person name="Mikhailova N."/>
            <person name="Chertkov O."/>
            <person name="Brettin T."/>
            <person name="Detter J.C."/>
            <person name="Han C."/>
            <person name="Larimer F."/>
            <person name="Land M."/>
            <person name="Hauser L."/>
            <person name="Markowitz V."/>
            <person name="Cheng J.-F."/>
            <person name="Hugenholtz P."/>
            <person name="Woyke T."/>
            <person name="Wu D."/>
            <person name="Pukall R."/>
            <person name="Steenblock K."/>
            <person name="Schneider S."/>
            <person name="Klenk H.-P."/>
            <person name="Eisen J.A."/>
        </authorList>
    </citation>
    <scope>NUCLEOTIDE SEQUENCE [LARGE SCALE GENOMIC DNA]</scope>
    <source>
        <strain evidence="10">DSM 14684 / CIP 108061 / JCM 11494 / NBRC 100937 / ID131577</strain>
    </source>
</reference>
<keyword evidence="2" id="KW-0731">Sigma factor</keyword>
<dbReference type="NCBIfam" id="TIGR02980">
    <property type="entry name" value="SigBFG"/>
    <property type="match status" value="1"/>
</dbReference>
<dbReference type="Pfam" id="PF04542">
    <property type="entry name" value="Sigma70_r2"/>
    <property type="match status" value="1"/>
</dbReference>
<evidence type="ECO:0000259" key="6">
    <source>
        <dbReference type="Pfam" id="PF04539"/>
    </source>
</evidence>
<dbReference type="InterPro" id="IPR014284">
    <property type="entry name" value="RNA_pol_sigma-70_dom"/>
</dbReference>
<evidence type="ECO:0000256" key="3">
    <source>
        <dbReference type="ARBA" id="ARBA00023125"/>
    </source>
</evidence>
<dbReference type="AlphaFoldDB" id="D3F4C2"/>
<dbReference type="SUPFAM" id="SSF88946">
    <property type="entry name" value="Sigma2 domain of RNA polymerase sigma factors"/>
    <property type="match status" value="1"/>
</dbReference>
<dbReference type="InterPro" id="IPR036388">
    <property type="entry name" value="WH-like_DNA-bd_sf"/>
</dbReference>
<evidence type="ECO:0000259" key="8">
    <source>
        <dbReference type="Pfam" id="PF04545"/>
    </source>
</evidence>
<keyword evidence="4" id="KW-0804">Transcription</keyword>
<sequence>MIAAPTAPSLSAPRRSAKPRGSAIRTEDLIRRYRETGDPRCRTRAIESFMPLVHKLARRYHPGPEPLDDLVQVACVGLVKAIDRFDPDAGPRFASFAIPTITGELRRHFRDTTWSVHVPRRVQEDALRLRHAMTELSERPGRSPTIHELSAATGLDDEQITEALHATTAKAASSLDRPVPGQDDGSATIGDTLGCDEYGFALAEHRTTIGPRLRALPLRDREILYLRFAEDMTQHEIAQRIGCSQMQVSRLLRRALDALAG</sequence>
<dbReference type="STRING" id="469383.Cwoe_2068"/>
<dbReference type="Gene3D" id="1.20.120.1810">
    <property type="match status" value="1"/>
</dbReference>
<dbReference type="Pfam" id="PF04545">
    <property type="entry name" value="Sigma70_r4"/>
    <property type="match status" value="1"/>
</dbReference>
<dbReference type="InterPro" id="IPR007630">
    <property type="entry name" value="RNA_pol_sigma70_r4"/>
</dbReference>
<dbReference type="Pfam" id="PF04539">
    <property type="entry name" value="Sigma70_r3"/>
    <property type="match status" value="1"/>
</dbReference>
<dbReference type="Proteomes" id="UP000008229">
    <property type="component" value="Chromosome"/>
</dbReference>
<evidence type="ECO:0000256" key="2">
    <source>
        <dbReference type="ARBA" id="ARBA00023082"/>
    </source>
</evidence>
<dbReference type="GO" id="GO:0006352">
    <property type="term" value="P:DNA-templated transcription initiation"/>
    <property type="evidence" value="ECO:0007669"/>
    <property type="project" value="InterPro"/>
</dbReference>
<dbReference type="GO" id="GO:0016987">
    <property type="term" value="F:sigma factor activity"/>
    <property type="evidence" value="ECO:0007669"/>
    <property type="project" value="UniProtKB-KW"/>
</dbReference>
<evidence type="ECO:0000313" key="9">
    <source>
        <dbReference type="EMBL" id="ADB50494.1"/>
    </source>
</evidence>
<organism evidence="9 10">
    <name type="scientific">Conexibacter woesei (strain DSM 14684 / CCUG 47730 / CIP 108061 / JCM 11494 / NBRC 100937 / ID131577)</name>
    <dbReference type="NCBI Taxonomy" id="469383"/>
    <lineage>
        <taxon>Bacteria</taxon>
        <taxon>Bacillati</taxon>
        <taxon>Actinomycetota</taxon>
        <taxon>Thermoleophilia</taxon>
        <taxon>Solirubrobacterales</taxon>
        <taxon>Conexibacteraceae</taxon>
        <taxon>Conexibacter</taxon>
    </lineage>
</organism>
<evidence type="ECO:0000256" key="4">
    <source>
        <dbReference type="ARBA" id="ARBA00023163"/>
    </source>
</evidence>